<accession>A0A9D2DWK4</accession>
<reference evidence="1" key="1">
    <citation type="journal article" date="2021" name="PeerJ">
        <title>Extensive microbial diversity within the chicken gut microbiome revealed by metagenomics and culture.</title>
        <authorList>
            <person name="Gilroy R."/>
            <person name="Ravi A."/>
            <person name="Getino M."/>
            <person name="Pursley I."/>
            <person name="Horton D.L."/>
            <person name="Alikhan N.F."/>
            <person name="Baker D."/>
            <person name="Gharbi K."/>
            <person name="Hall N."/>
            <person name="Watson M."/>
            <person name="Adriaenssens E.M."/>
            <person name="Foster-Nyarko E."/>
            <person name="Jarju S."/>
            <person name="Secka A."/>
            <person name="Antonio M."/>
            <person name="Oren A."/>
            <person name="Chaudhuri R.R."/>
            <person name="La Ragione R."/>
            <person name="Hildebrand F."/>
            <person name="Pallen M.J."/>
        </authorList>
    </citation>
    <scope>NUCLEOTIDE SEQUENCE</scope>
    <source>
        <strain evidence="1">CHK33-5263</strain>
    </source>
</reference>
<evidence type="ECO:0000313" key="1">
    <source>
        <dbReference type="EMBL" id="HIZ24577.1"/>
    </source>
</evidence>
<evidence type="ECO:0000313" key="2">
    <source>
        <dbReference type="Proteomes" id="UP000824044"/>
    </source>
</evidence>
<reference evidence="1" key="2">
    <citation type="submission" date="2021-04" db="EMBL/GenBank/DDBJ databases">
        <authorList>
            <person name="Gilroy R."/>
        </authorList>
    </citation>
    <scope>NUCLEOTIDE SEQUENCE</scope>
    <source>
        <strain evidence="1">CHK33-5263</strain>
    </source>
</reference>
<proteinExistence type="predicted"/>
<dbReference type="Proteomes" id="UP000824044">
    <property type="component" value="Unassembled WGS sequence"/>
</dbReference>
<name>A0A9D2DWK4_9FIRM</name>
<dbReference type="AlphaFoldDB" id="A0A9D2DWK4"/>
<organism evidence="1 2">
    <name type="scientific">Candidatus Gallimonas intestinigallinarum</name>
    <dbReference type="NCBI Taxonomy" id="2838604"/>
    <lineage>
        <taxon>Bacteria</taxon>
        <taxon>Bacillati</taxon>
        <taxon>Bacillota</taxon>
        <taxon>Clostridia</taxon>
        <taxon>Candidatus Gallimonas</taxon>
    </lineage>
</organism>
<sequence length="56" mass="6330">MQKNEWKGQNVTAEDVAASLKPLMDEYLEGESVCTGDAIRYILPDGQRFLISVRKD</sequence>
<comment type="caution">
    <text evidence="1">The sequence shown here is derived from an EMBL/GenBank/DDBJ whole genome shotgun (WGS) entry which is preliminary data.</text>
</comment>
<gene>
    <name evidence="1" type="ORF">H9812_03765</name>
</gene>
<dbReference type="EMBL" id="DXBS01000073">
    <property type="protein sequence ID" value="HIZ24577.1"/>
    <property type="molecule type" value="Genomic_DNA"/>
</dbReference>
<protein>
    <submittedName>
        <fullName evidence="1">Uncharacterized protein</fullName>
    </submittedName>
</protein>